<evidence type="ECO:0000256" key="7">
    <source>
        <dbReference type="ARBA" id="ARBA00023004"/>
    </source>
</evidence>
<dbReference type="GO" id="GO:0022412">
    <property type="term" value="P:cellular process involved in reproduction in multicellular organism"/>
    <property type="evidence" value="ECO:0007669"/>
    <property type="project" value="UniProtKB-ARBA"/>
</dbReference>
<feature type="binding site" description="axial binding residue" evidence="8">
    <location>
        <position position="312"/>
    </location>
    <ligand>
        <name>heme b</name>
        <dbReference type="ChEBI" id="CHEBI:60344"/>
    </ligand>
    <ligandPart>
        <name>Fe</name>
        <dbReference type="ChEBI" id="CHEBI:18248"/>
    </ligandPart>
</feature>
<keyword evidence="7 8" id="KW-0408">Iron</keyword>
<feature type="compositionally biased region" description="Basic and acidic residues" evidence="9">
    <location>
        <begin position="979"/>
        <end position="995"/>
    </location>
</feature>
<comment type="caution">
    <text evidence="10">The sequence shown here is derived from an EMBL/GenBank/DDBJ whole genome shotgun (WGS) entry which is preliminary data.</text>
</comment>
<dbReference type="CDD" id="cd09823">
    <property type="entry name" value="peroxinectin_like"/>
    <property type="match status" value="1"/>
</dbReference>
<dbReference type="GO" id="GO:0005576">
    <property type="term" value="C:extracellular region"/>
    <property type="evidence" value="ECO:0007669"/>
    <property type="project" value="UniProtKB-SubCell"/>
</dbReference>
<dbReference type="GO" id="GO:0004601">
    <property type="term" value="F:peroxidase activity"/>
    <property type="evidence" value="ECO:0007669"/>
    <property type="project" value="UniProtKB-KW"/>
</dbReference>
<dbReference type="Pfam" id="PF03098">
    <property type="entry name" value="An_peroxidase"/>
    <property type="match status" value="1"/>
</dbReference>
<feature type="compositionally biased region" description="Basic and acidic residues" evidence="9">
    <location>
        <begin position="768"/>
        <end position="777"/>
    </location>
</feature>
<evidence type="ECO:0000256" key="3">
    <source>
        <dbReference type="ARBA" id="ARBA00022559"/>
    </source>
</evidence>
<dbReference type="SUPFAM" id="SSF48113">
    <property type="entry name" value="Heme-dependent peroxidases"/>
    <property type="match status" value="1"/>
</dbReference>
<evidence type="ECO:0000256" key="8">
    <source>
        <dbReference type="PIRSR" id="PIRSR619791-2"/>
    </source>
</evidence>
<organism evidence="10 11">
    <name type="scientific">Spodoptera exigua</name>
    <name type="common">Beet armyworm</name>
    <name type="synonym">Noctua fulgens</name>
    <dbReference type="NCBI Taxonomy" id="7107"/>
    <lineage>
        <taxon>Eukaryota</taxon>
        <taxon>Metazoa</taxon>
        <taxon>Ecdysozoa</taxon>
        <taxon>Arthropoda</taxon>
        <taxon>Hexapoda</taxon>
        <taxon>Insecta</taxon>
        <taxon>Pterygota</taxon>
        <taxon>Neoptera</taxon>
        <taxon>Endopterygota</taxon>
        <taxon>Lepidoptera</taxon>
        <taxon>Glossata</taxon>
        <taxon>Ditrysia</taxon>
        <taxon>Noctuoidea</taxon>
        <taxon>Noctuidae</taxon>
        <taxon>Amphipyrinae</taxon>
        <taxon>Spodoptera</taxon>
    </lineage>
</organism>
<comment type="subcellular location">
    <subcellularLocation>
        <location evidence="1">Secreted</location>
    </subcellularLocation>
</comment>
<evidence type="ECO:0000313" key="10">
    <source>
        <dbReference type="EMBL" id="KAH9632218.1"/>
    </source>
</evidence>
<evidence type="ECO:0000256" key="2">
    <source>
        <dbReference type="ARBA" id="ARBA00022525"/>
    </source>
</evidence>
<sequence>MAPFQRLIGPLFADGINSPRIAHHGKDLPLSRVVSRTMHPDEGFHDHAGTVMVIAWGQFMDHDYTLTATPLDPVNRNDPEECCKRPPHLKHPYCNEIRIPDDDYFYRLFGVKCIDFVRGFPSPRPGCRLGSRVPFNTLTGTIDGNTVYGVTEKFARKLRTGFGGLLRMNPVFKEYGLKDLLPLKLDIPDEGCTRPNKNMYCFEAGEIRVNEQLVLTVMHTLMAREHNRIANGLAEVNPHWDDETLFQEARRINIAEIQHITYNEFLPILLGKDVMEKFGLVVEKEGYWDGYDPEVNPDVIASFASAAYRFGHSLLPTAVERWSKAHKFIASKRLSDLIRRPYDLYRAGVLDEYVMGLMNQVAQAMDDSITQEVTNHLFKKVGARFGMDLVSFNMQRGREFGIPGYMEFRKFCGLPPADTFQDLFGSMPNATVQKYETIFDHPIDVDLWSGGVSERPLPGSMLGPTFACIIATQFSYSRRGDRFWYELPNQPSSFTPEQLKEIRKARMARIICDNTDIIDTVQLYPMVLPDHELNPRVPCRSGIIPMMDFSKWAEPAPSPFHGAAKQFMTNATTFENNSTSYEQIKTERCNSTANSTDNEIKNCALITLQAHSNHCSNNNSTNTTDCESTRITLPQNTSNETQIVDNDTVLKYVYKKGDKAEIPIKDKAYFKNSLRRKRSPVEVHNRSPLPSKFQKPVVVNYETSHGPGEATPLAPVKFTGNNALGANFKIETLHDNIDEKKEQDIARKLKIDSAEIENPNGLGNDYKQNNDKSKAIENDSSDDSSNERGDYKNRQSQNDNVSSEERDDYQNPQKIQQSAESDEYKEPKTDSERTYSAERTNYDKKSSRESDNSSENENYKNKQSSQEIDSSGERGSYKDNQSSQEKGESNERGQYRNNEYSNQRGDSAEDNSSSESSESNPRANERYSSRSQNSNQNSESNESSNSEPSSAESQENVERGVSNKKENEHYKQDSSSYEENAKYQKLETRPPKHLESSSSESNDESSESKETSQDEQNLNDHKKGDLKGSPIPLRDIDLSDFSYERIQVDNNGKVQPQKDTFEQVDPKTAVEILPLTTAAPIIDSKNPKSLNSITDYTAIAKPDIGKNDNKLIQIDDVEVKPVVEINPENDNDSSEENKKPNVSEEVESLESILGVKEPENDGSQNDKIIDPKVVQDGDVKQEFERIPLNYNHAEKNENKEHQAPESPKEDPELQQKEGTLDAFAPEDIKYDEHLNIKFDDLAIKLPEIKLPDDILAYSRQDSPYSDDDYKKRTQADVPSYKPSYYYNQNDKEETHERKDEREHRNSNGDSDNDDDHAPDTGYYGYYDNSKKKQNYKNKNADEEEEEESEDNEDLYEKFVRERFGKQGTFQKRSEKLQQAAPLNPDLYKTIKQILKKTADIDEQAKKSGDPNAGYMWTLEYGEKL</sequence>
<feature type="compositionally biased region" description="Polar residues" evidence="9">
    <location>
        <begin position="810"/>
        <end position="819"/>
    </location>
</feature>
<feature type="compositionally biased region" description="Low complexity" evidence="9">
    <location>
        <begin position="910"/>
        <end position="922"/>
    </location>
</feature>
<dbReference type="InterPro" id="IPR019791">
    <property type="entry name" value="Haem_peroxidase_animal"/>
</dbReference>
<dbReference type="GO" id="GO:0020037">
    <property type="term" value="F:heme binding"/>
    <property type="evidence" value="ECO:0007669"/>
    <property type="project" value="InterPro"/>
</dbReference>
<feature type="compositionally biased region" description="Low complexity" evidence="9">
    <location>
        <begin position="929"/>
        <end position="954"/>
    </location>
</feature>
<dbReference type="PROSITE" id="PS50292">
    <property type="entry name" value="PEROXIDASE_3"/>
    <property type="match status" value="1"/>
</dbReference>
<keyword evidence="4 8" id="KW-0349">Heme</keyword>
<evidence type="ECO:0000256" key="1">
    <source>
        <dbReference type="ARBA" id="ARBA00004613"/>
    </source>
</evidence>
<feature type="compositionally biased region" description="Basic and acidic residues" evidence="9">
    <location>
        <begin position="885"/>
        <end position="894"/>
    </location>
</feature>
<feature type="compositionally biased region" description="Polar residues" evidence="9">
    <location>
        <begin position="895"/>
        <end position="905"/>
    </location>
</feature>
<protein>
    <recommendedName>
        <fullName evidence="12">Chorion peroxidase</fullName>
    </recommendedName>
</protein>
<keyword evidence="3" id="KW-0575">Peroxidase</keyword>
<dbReference type="PANTHER" id="PTHR11475">
    <property type="entry name" value="OXIDASE/PEROXIDASE"/>
    <property type="match status" value="1"/>
</dbReference>
<feature type="compositionally biased region" description="Basic and acidic residues" evidence="9">
    <location>
        <begin position="1192"/>
        <end position="1219"/>
    </location>
</feature>
<dbReference type="PANTHER" id="PTHR11475:SF106">
    <property type="entry name" value="CURLY SU"/>
    <property type="match status" value="1"/>
</dbReference>
<feature type="compositionally biased region" description="Basic and acidic residues" evidence="9">
    <location>
        <begin position="956"/>
        <end position="972"/>
    </location>
</feature>
<dbReference type="FunFam" id="1.10.640.10:FF:000003">
    <property type="entry name" value="chorion peroxidase"/>
    <property type="match status" value="1"/>
</dbReference>
<evidence type="ECO:0008006" key="12">
    <source>
        <dbReference type="Google" id="ProtNLM"/>
    </source>
</evidence>
<dbReference type="PRINTS" id="PR00457">
    <property type="entry name" value="ANPEROXIDASE"/>
</dbReference>
<feature type="compositionally biased region" description="Acidic residues" evidence="9">
    <location>
        <begin position="1341"/>
        <end position="1353"/>
    </location>
</feature>
<evidence type="ECO:0000313" key="11">
    <source>
        <dbReference type="Proteomes" id="UP000814243"/>
    </source>
</evidence>
<evidence type="ECO:0000256" key="9">
    <source>
        <dbReference type="SAM" id="MobiDB-lite"/>
    </source>
</evidence>
<keyword evidence="8" id="KW-0479">Metal-binding</keyword>
<feature type="compositionally biased region" description="Basic and acidic residues" evidence="9">
    <location>
        <begin position="1167"/>
        <end position="1185"/>
    </location>
</feature>
<keyword evidence="2" id="KW-0964">Secreted</keyword>
<reference evidence="10" key="1">
    <citation type="journal article" date="2021" name="G3 (Bethesda)">
        <title>Genome and transcriptome analysis of the beet armyworm Spodoptera exigua reveals targets for pest control. .</title>
        <authorList>
            <person name="Simon S."/>
            <person name="Breeschoten T."/>
            <person name="Jansen H.J."/>
            <person name="Dirks R.P."/>
            <person name="Schranz M.E."/>
            <person name="Ros V.I.D."/>
        </authorList>
    </citation>
    <scope>NUCLEOTIDE SEQUENCE</scope>
    <source>
        <strain evidence="10">TB_SE_WUR_2020</strain>
    </source>
</reference>
<proteinExistence type="predicted"/>
<feature type="compositionally biased region" description="Basic and acidic residues" evidence="9">
    <location>
        <begin position="1006"/>
        <end position="1026"/>
    </location>
</feature>
<dbReference type="InterPro" id="IPR010255">
    <property type="entry name" value="Haem_peroxidase_sf"/>
</dbReference>
<feature type="region of interest" description="Disordered" evidence="9">
    <location>
        <begin position="756"/>
        <end position="1033"/>
    </location>
</feature>
<feature type="compositionally biased region" description="Basic and acidic residues" evidence="9">
    <location>
        <begin position="1289"/>
        <end position="1306"/>
    </location>
</feature>
<feature type="region of interest" description="Disordered" evidence="9">
    <location>
        <begin position="1249"/>
        <end position="1359"/>
    </location>
</feature>
<dbReference type="EMBL" id="JACEFF010000720">
    <property type="protein sequence ID" value="KAH9632218.1"/>
    <property type="molecule type" value="Genomic_DNA"/>
</dbReference>
<dbReference type="InterPro" id="IPR037120">
    <property type="entry name" value="Haem_peroxidase_sf_animal"/>
</dbReference>
<evidence type="ECO:0000256" key="4">
    <source>
        <dbReference type="ARBA" id="ARBA00022617"/>
    </source>
</evidence>
<feature type="compositionally biased region" description="Low complexity" evidence="9">
    <location>
        <begin position="853"/>
        <end position="865"/>
    </location>
</feature>
<accession>A0A922M945</accession>
<dbReference type="GO" id="GO:0006979">
    <property type="term" value="P:response to oxidative stress"/>
    <property type="evidence" value="ECO:0007669"/>
    <property type="project" value="InterPro"/>
</dbReference>
<evidence type="ECO:0000256" key="5">
    <source>
        <dbReference type="ARBA" id="ARBA00022729"/>
    </source>
</evidence>
<name>A0A922M945_SPOEX</name>
<feature type="region of interest" description="Disordered" evidence="9">
    <location>
        <begin position="1107"/>
        <end position="1224"/>
    </location>
</feature>
<dbReference type="Proteomes" id="UP000814243">
    <property type="component" value="Unassembled WGS sequence"/>
</dbReference>
<dbReference type="GO" id="GO:0046872">
    <property type="term" value="F:metal ion binding"/>
    <property type="evidence" value="ECO:0007669"/>
    <property type="project" value="UniProtKB-KW"/>
</dbReference>
<keyword evidence="5" id="KW-0732">Signal</keyword>
<dbReference type="Gene3D" id="1.10.640.10">
    <property type="entry name" value="Haem peroxidase domain superfamily, animal type"/>
    <property type="match status" value="1"/>
</dbReference>
<feature type="compositionally biased region" description="Basic and acidic residues" evidence="9">
    <location>
        <begin position="822"/>
        <end position="851"/>
    </location>
</feature>
<keyword evidence="6" id="KW-0560">Oxidoreductase</keyword>
<gene>
    <name evidence="10" type="ORF">HF086_003528</name>
</gene>
<evidence type="ECO:0000256" key="6">
    <source>
        <dbReference type="ARBA" id="ARBA00023002"/>
    </source>
</evidence>